<accession>A0A6A6B4A4</accession>
<feature type="domain" description="PH" evidence="2">
    <location>
        <begin position="328"/>
        <end position="427"/>
    </location>
</feature>
<dbReference type="PROSITE" id="PS50003">
    <property type="entry name" value="PH_DOMAIN"/>
    <property type="match status" value="2"/>
</dbReference>
<feature type="region of interest" description="Disordered" evidence="1">
    <location>
        <begin position="454"/>
        <end position="494"/>
    </location>
</feature>
<dbReference type="PANTHER" id="PTHR12752:SF9">
    <property type="entry name" value="KRAMER, ISOFORM I"/>
    <property type="match status" value="1"/>
</dbReference>
<feature type="compositionally biased region" description="Gly residues" evidence="1">
    <location>
        <begin position="476"/>
        <end position="487"/>
    </location>
</feature>
<dbReference type="AlphaFoldDB" id="A0A6A6B4A4"/>
<dbReference type="SMART" id="SM00233">
    <property type="entry name" value="PH"/>
    <property type="match status" value="2"/>
</dbReference>
<proteinExistence type="predicted"/>
<reference evidence="3" key="1">
    <citation type="journal article" date="2020" name="Stud. Mycol.">
        <title>101 Dothideomycetes genomes: a test case for predicting lifestyles and emergence of pathogens.</title>
        <authorList>
            <person name="Haridas S."/>
            <person name="Albert R."/>
            <person name="Binder M."/>
            <person name="Bloem J."/>
            <person name="Labutti K."/>
            <person name="Salamov A."/>
            <person name="Andreopoulos B."/>
            <person name="Baker S."/>
            <person name="Barry K."/>
            <person name="Bills G."/>
            <person name="Bluhm B."/>
            <person name="Cannon C."/>
            <person name="Castanera R."/>
            <person name="Culley D."/>
            <person name="Daum C."/>
            <person name="Ezra D."/>
            <person name="Gonzalez J."/>
            <person name="Henrissat B."/>
            <person name="Kuo A."/>
            <person name="Liang C."/>
            <person name="Lipzen A."/>
            <person name="Lutzoni F."/>
            <person name="Magnuson J."/>
            <person name="Mondo S."/>
            <person name="Nolan M."/>
            <person name="Ohm R."/>
            <person name="Pangilinan J."/>
            <person name="Park H.-J."/>
            <person name="Ramirez L."/>
            <person name="Alfaro M."/>
            <person name="Sun H."/>
            <person name="Tritt A."/>
            <person name="Yoshinaga Y."/>
            <person name="Zwiers L.-H."/>
            <person name="Turgeon B."/>
            <person name="Goodwin S."/>
            <person name="Spatafora J."/>
            <person name="Crous P."/>
            <person name="Grigoriev I."/>
        </authorList>
    </citation>
    <scope>NUCLEOTIDE SEQUENCE</scope>
    <source>
        <strain evidence="3">CBS 121167</strain>
    </source>
</reference>
<evidence type="ECO:0000313" key="3">
    <source>
        <dbReference type="EMBL" id="KAF2138666.1"/>
    </source>
</evidence>
<evidence type="ECO:0000259" key="2">
    <source>
        <dbReference type="PROSITE" id="PS50003"/>
    </source>
</evidence>
<evidence type="ECO:0000313" key="4">
    <source>
        <dbReference type="Proteomes" id="UP000799438"/>
    </source>
</evidence>
<feature type="domain" description="PH" evidence="2">
    <location>
        <begin position="55"/>
        <end position="152"/>
    </location>
</feature>
<dbReference type="Proteomes" id="UP000799438">
    <property type="component" value="Unassembled WGS sequence"/>
</dbReference>
<dbReference type="FunFam" id="2.30.29.30:FF:000286">
    <property type="entry name" value="PH-protein kinase domain containing protein"/>
    <property type="match status" value="1"/>
</dbReference>
<dbReference type="OrthoDB" id="2157866at2759"/>
<feature type="region of interest" description="Disordered" evidence="1">
    <location>
        <begin position="184"/>
        <end position="321"/>
    </location>
</feature>
<feature type="compositionally biased region" description="Low complexity" evidence="1">
    <location>
        <begin position="454"/>
        <end position="466"/>
    </location>
</feature>
<dbReference type="Gene3D" id="2.30.29.30">
    <property type="entry name" value="Pleckstrin-homology domain (PH domain)/Phosphotyrosine-binding domain (PTB)"/>
    <property type="match status" value="2"/>
</dbReference>
<name>A0A6A6B4A4_9PEZI</name>
<dbReference type="InterPro" id="IPR011993">
    <property type="entry name" value="PH-like_dom_sf"/>
</dbReference>
<organism evidence="3 4">
    <name type="scientific">Aplosporella prunicola CBS 121167</name>
    <dbReference type="NCBI Taxonomy" id="1176127"/>
    <lineage>
        <taxon>Eukaryota</taxon>
        <taxon>Fungi</taxon>
        <taxon>Dikarya</taxon>
        <taxon>Ascomycota</taxon>
        <taxon>Pezizomycotina</taxon>
        <taxon>Dothideomycetes</taxon>
        <taxon>Dothideomycetes incertae sedis</taxon>
        <taxon>Botryosphaeriales</taxon>
        <taxon>Aplosporellaceae</taxon>
        <taxon>Aplosporella</taxon>
    </lineage>
</organism>
<dbReference type="RefSeq" id="XP_033394379.1">
    <property type="nucleotide sequence ID" value="XM_033543398.1"/>
</dbReference>
<dbReference type="GeneID" id="54300895"/>
<protein>
    <recommendedName>
        <fullName evidence="2">PH domain-containing protein</fullName>
    </recommendedName>
</protein>
<sequence>MADIAAPPQAPPAAAMRLSTAQPAANAAEEAIRNHHLGMDVFSPVNQNGSFEFDRVLKSGEAQKRTRKTKTWKTIYLVLRPHTLSIYKDREETKLRHQIILTDLTAVARQRDPKKKAKNVFGLFSPSRNYHIAALSDKDAQDWIELIRREARIDEEEEEMILASPNGGKNVTFHGFERRNLGGAAAARPMRSEILSSDTSDGEALARPPSSMKRDEIRSARRPSHTLAYSGNEQASFSDFSDNPASSNFQDSALSFSQPNEGYVSSDRPAGLGRNTSQASNVGGNAGTVGTVGTTGTTGTAGTTGTTGTAGTIGTTGTASSKPRDEERVVCQGWLYILKSKGGVRQWKKLWGVLRPKSMGLYKNEDEYSATLIIPFPNILDAVDIDPISKSKRYCIQVISEERNYRFCAPDEDQSTQWLGALKMLLAKRKEAEVQQRAAAEKAERERAAAGLGVMNTVGTVTTGSGRPEAASPMSGGSGGSGSGGSHRGSLPVR</sequence>
<dbReference type="InterPro" id="IPR001849">
    <property type="entry name" value="PH_domain"/>
</dbReference>
<dbReference type="PANTHER" id="PTHR12752">
    <property type="entry name" value="PHOSPHOINOSITOL 3-PHOSPHATE-BINDING PROTEIN"/>
    <property type="match status" value="1"/>
</dbReference>
<dbReference type="CDD" id="cd13298">
    <property type="entry name" value="PH1_PH_fungal"/>
    <property type="match status" value="1"/>
</dbReference>
<dbReference type="Pfam" id="PF00169">
    <property type="entry name" value="PH"/>
    <property type="match status" value="2"/>
</dbReference>
<dbReference type="SUPFAM" id="SSF50729">
    <property type="entry name" value="PH domain-like"/>
    <property type="match status" value="2"/>
</dbReference>
<keyword evidence="4" id="KW-1185">Reference proteome</keyword>
<feature type="compositionally biased region" description="Polar residues" evidence="1">
    <location>
        <begin position="227"/>
        <end position="260"/>
    </location>
</feature>
<feature type="compositionally biased region" description="Low complexity" evidence="1">
    <location>
        <begin position="288"/>
        <end position="319"/>
    </location>
</feature>
<dbReference type="CDD" id="cd13299">
    <property type="entry name" value="PH2_PH_fungal"/>
    <property type="match status" value="1"/>
</dbReference>
<dbReference type="EMBL" id="ML995495">
    <property type="protein sequence ID" value="KAF2138666.1"/>
    <property type="molecule type" value="Genomic_DNA"/>
</dbReference>
<evidence type="ECO:0000256" key="1">
    <source>
        <dbReference type="SAM" id="MobiDB-lite"/>
    </source>
</evidence>
<gene>
    <name evidence="3" type="ORF">K452DRAFT_311154</name>
</gene>